<protein>
    <submittedName>
        <fullName evidence="2">Uncharacterized protein</fullName>
    </submittedName>
</protein>
<dbReference type="AlphaFoldDB" id="A0A9Q3BPT0"/>
<evidence type="ECO:0000313" key="2">
    <source>
        <dbReference type="EMBL" id="MBW0469068.1"/>
    </source>
</evidence>
<sequence>MDPSTLTNTAESSAPPGPNIQQMLMSIMKAQEHLTLSMGSLKDDVDKLKLTADAPQPIKPKDSRATEKITTSAKKSNPKKDFRRAQSEPLHPTTPCKKPTELTKFKPKSPPKTVTLKTDSRKRHPLQLQEKEVVPEFKGVKEAFYGHIKALWNITEKHSLPSPPCENDLVMFYRKFSNAAQVEQVLQDQRGLDIDGEDDLRAFAKKQLQTVNLARGMNKISKTYLDYMEGSLARLGFSVWSPNLAQNHDDLYNVACRIFCVTTFQQLAVAGAYNNYSMNFSYIMKTGLLQRAYDHFVHYRMKGICDKENNLPGSFKAASARSSSNKNRSRLRDSRQAFAILHKFPKRYRKIIDDIGAHSDDEEDTTNSKKYVIRALTYRSRQANIFFCKLDEMMVKADKSSRKCMRVLPKVPIASKNVDPPKGLPIDFYNLKWFKLQNAMHKRTIPDWRSVAFLPNPEESLEVNPHPDEKLSDKLFNKKFHEATVQSYPIPDEEHSEDDSNGKDEESSIDLEAPSANEDEEEEEDDCYAPGEYAYEDDEATEEEENSEVEEENQSDDGVCGR</sequence>
<comment type="caution">
    <text evidence="2">The sequence shown here is derived from an EMBL/GenBank/DDBJ whole genome shotgun (WGS) entry which is preliminary data.</text>
</comment>
<name>A0A9Q3BPT0_9BASI</name>
<feature type="region of interest" description="Disordered" evidence="1">
    <location>
        <begin position="484"/>
        <end position="562"/>
    </location>
</feature>
<evidence type="ECO:0000313" key="3">
    <source>
        <dbReference type="Proteomes" id="UP000765509"/>
    </source>
</evidence>
<reference evidence="2" key="1">
    <citation type="submission" date="2021-03" db="EMBL/GenBank/DDBJ databases">
        <title>Draft genome sequence of rust myrtle Austropuccinia psidii MF-1, a brazilian biotype.</title>
        <authorList>
            <person name="Quecine M.C."/>
            <person name="Pachon D.M.R."/>
            <person name="Bonatelli M.L."/>
            <person name="Correr F.H."/>
            <person name="Franceschini L.M."/>
            <person name="Leite T.F."/>
            <person name="Margarido G.R.A."/>
            <person name="Almeida C.A."/>
            <person name="Ferrarezi J.A."/>
            <person name="Labate C.A."/>
        </authorList>
    </citation>
    <scope>NUCLEOTIDE SEQUENCE</scope>
    <source>
        <strain evidence="2">MF-1</strain>
    </source>
</reference>
<evidence type="ECO:0000256" key="1">
    <source>
        <dbReference type="SAM" id="MobiDB-lite"/>
    </source>
</evidence>
<dbReference type="Proteomes" id="UP000765509">
    <property type="component" value="Unassembled WGS sequence"/>
</dbReference>
<gene>
    <name evidence="2" type="ORF">O181_008783</name>
</gene>
<feature type="compositionally biased region" description="Acidic residues" evidence="1">
    <location>
        <begin position="517"/>
        <end position="527"/>
    </location>
</feature>
<feature type="compositionally biased region" description="Polar residues" evidence="1">
    <location>
        <begin position="1"/>
        <end position="12"/>
    </location>
</feature>
<keyword evidence="3" id="KW-1185">Reference proteome</keyword>
<feature type="compositionally biased region" description="Acidic residues" evidence="1">
    <location>
        <begin position="534"/>
        <end position="555"/>
    </location>
</feature>
<accession>A0A9Q3BPT0</accession>
<feature type="region of interest" description="Disordered" evidence="1">
    <location>
        <begin position="48"/>
        <end position="123"/>
    </location>
</feature>
<dbReference type="EMBL" id="AVOT02002066">
    <property type="protein sequence ID" value="MBW0469068.1"/>
    <property type="molecule type" value="Genomic_DNA"/>
</dbReference>
<proteinExistence type="predicted"/>
<feature type="region of interest" description="Disordered" evidence="1">
    <location>
        <begin position="1"/>
        <end position="20"/>
    </location>
</feature>
<organism evidence="2 3">
    <name type="scientific">Austropuccinia psidii MF-1</name>
    <dbReference type="NCBI Taxonomy" id="1389203"/>
    <lineage>
        <taxon>Eukaryota</taxon>
        <taxon>Fungi</taxon>
        <taxon>Dikarya</taxon>
        <taxon>Basidiomycota</taxon>
        <taxon>Pucciniomycotina</taxon>
        <taxon>Pucciniomycetes</taxon>
        <taxon>Pucciniales</taxon>
        <taxon>Sphaerophragmiaceae</taxon>
        <taxon>Austropuccinia</taxon>
    </lineage>
</organism>